<accession>A0ABR0JY60</accession>
<reference evidence="1 2" key="1">
    <citation type="submission" date="2023-08" db="EMBL/GenBank/DDBJ databases">
        <title>Black Yeasts Isolated from many extreme environments.</title>
        <authorList>
            <person name="Coleine C."/>
            <person name="Stajich J.E."/>
            <person name="Selbmann L."/>
        </authorList>
    </citation>
    <scope>NUCLEOTIDE SEQUENCE [LARGE SCALE GENOMIC DNA]</scope>
    <source>
        <strain evidence="1 2">CCFEE 5885</strain>
    </source>
</reference>
<evidence type="ECO:0000313" key="1">
    <source>
        <dbReference type="EMBL" id="KAK5079625.1"/>
    </source>
</evidence>
<name>A0ABR0JY60_9EURO</name>
<sequence length="68" mass="7566">MALQPAPTNLATAYDTYTYQGCYLDNDAYTPAFRVLNANGYAATDTNTIETCIDACRRLKYAYAVLVR</sequence>
<dbReference type="EMBL" id="JAVRRG010000181">
    <property type="protein sequence ID" value="KAK5079625.1"/>
    <property type="molecule type" value="Genomic_DNA"/>
</dbReference>
<comment type="caution">
    <text evidence="1">The sequence shown here is derived from an EMBL/GenBank/DDBJ whole genome shotgun (WGS) entry which is preliminary data.</text>
</comment>
<gene>
    <name evidence="1" type="ORF">LTR24_009090</name>
</gene>
<keyword evidence="2" id="KW-1185">Reference proteome</keyword>
<protein>
    <submittedName>
        <fullName evidence="1">Uncharacterized protein</fullName>
    </submittedName>
</protein>
<evidence type="ECO:0000313" key="2">
    <source>
        <dbReference type="Proteomes" id="UP001345013"/>
    </source>
</evidence>
<dbReference type="Proteomes" id="UP001345013">
    <property type="component" value="Unassembled WGS sequence"/>
</dbReference>
<organism evidence="1 2">
    <name type="scientific">Lithohypha guttulata</name>
    <dbReference type="NCBI Taxonomy" id="1690604"/>
    <lineage>
        <taxon>Eukaryota</taxon>
        <taxon>Fungi</taxon>
        <taxon>Dikarya</taxon>
        <taxon>Ascomycota</taxon>
        <taxon>Pezizomycotina</taxon>
        <taxon>Eurotiomycetes</taxon>
        <taxon>Chaetothyriomycetidae</taxon>
        <taxon>Chaetothyriales</taxon>
        <taxon>Trichomeriaceae</taxon>
        <taxon>Lithohypha</taxon>
    </lineage>
</organism>
<proteinExistence type="predicted"/>